<reference evidence="7 8" key="1">
    <citation type="journal article" date="2019" name="Int. J. Syst. Evol. Microbiol.">
        <title>The Global Catalogue of Microorganisms (GCM) 10K type strain sequencing project: providing services to taxonomists for standard genome sequencing and annotation.</title>
        <authorList>
            <consortium name="The Broad Institute Genomics Platform"/>
            <consortium name="The Broad Institute Genome Sequencing Center for Infectious Disease"/>
            <person name="Wu L."/>
            <person name="Ma J."/>
        </authorList>
    </citation>
    <scope>NUCLEOTIDE SEQUENCE [LARGE SCALE GENOMIC DNA]</scope>
    <source>
        <strain evidence="7 8">JCM 1407</strain>
    </source>
</reference>
<dbReference type="Pfam" id="PF01938">
    <property type="entry name" value="TRAM"/>
    <property type="match status" value="1"/>
</dbReference>
<keyword evidence="3 4" id="KW-0949">S-adenosyl-L-methionine</keyword>
<keyword evidence="2 4" id="KW-0808">Transferase</keyword>
<dbReference type="PROSITE" id="PS50926">
    <property type="entry name" value="TRAM"/>
    <property type="match status" value="1"/>
</dbReference>
<dbReference type="InterPro" id="IPR010280">
    <property type="entry name" value="U5_MeTrfase_fam"/>
</dbReference>
<dbReference type="EMBL" id="BAAACG010000003">
    <property type="protein sequence ID" value="GAA0733763.1"/>
    <property type="molecule type" value="Genomic_DNA"/>
</dbReference>
<evidence type="ECO:0000313" key="8">
    <source>
        <dbReference type="Proteomes" id="UP001501510"/>
    </source>
</evidence>
<evidence type="ECO:0000256" key="4">
    <source>
        <dbReference type="PROSITE-ProRule" id="PRU01024"/>
    </source>
</evidence>
<dbReference type="SUPFAM" id="SSF50249">
    <property type="entry name" value="Nucleic acid-binding proteins"/>
    <property type="match status" value="1"/>
</dbReference>
<dbReference type="Pfam" id="PF05958">
    <property type="entry name" value="tRNA_U5-meth_tr"/>
    <property type="match status" value="1"/>
</dbReference>
<dbReference type="Gene3D" id="2.40.50.140">
    <property type="entry name" value="Nucleic acid-binding proteins"/>
    <property type="match status" value="1"/>
</dbReference>
<dbReference type="PROSITE" id="PS01230">
    <property type="entry name" value="TRMA_1"/>
    <property type="match status" value="1"/>
</dbReference>
<sequence>MKNNIPVEKNKEYILEITGTGFKGEGVAKVENYTIFVPEALEGEKVKVRIVKVNKNFGFGKLIDFEVKSKDRVEPICSIYNKCGGCQLQHYSYHKQLDFKRQRVVDAIKRIGKIDIKDEGIKDTIGMEDPYRYRNKVQMPVREEGGKIKIGFYKSRSHDVVEVKECFIQEKVADKAIYVIKEWMEKYNISAYNEKKNKGLLKHIMVRKAFKNNDETMIVLVTNSKTIPYKDELIESIRENIPTITSIIHNINTKNTNVILGQKCVTLWGKDYITDYIGKFKFNISPLSFFQVNPTQTEVLYNKALEFADLKGNELVFDAYCGTGTISLFLSENCREVYGVEIIKEAIDNAKINAKQNNIHNAKFIVGKSEEEIPKLIDQGKLPDVIVVDPPRKGCDEKLLKSISKTNASKIVYVSCDPGTLARDLGLLDNLGYKTEKVQPVDMFPMTSHVETIVLLTKENQ</sequence>
<evidence type="ECO:0000256" key="5">
    <source>
        <dbReference type="PROSITE-ProRule" id="PRU10015"/>
    </source>
</evidence>
<dbReference type="PROSITE" id="PS01231">
    <property type="entry name" value="TRMA_2"/>
    <property type="match status" value="1"/>
</dbReference>
<keyword evidence="1 4" id="KW-0489">Methyltransferase</keyword>
<dbReference type="InterPro" id="IPR002792">
    <property type="entry name" value="TRAM_dom"/>
</dbReference>
<organism evidence="7 8">
    <name type="scientific">Clostridium oceanicum</name>
    <dbReference type="NCBI Taxonomy" id="1543"/>
    <lineage>
        <taxon>Bacteria</taxon>
        <taxon>Bacillati</taxon>
        <taxon>Bacillota</taxon>
        <taxon>Clostridia</taxon>
        <taxon>Eubacteriales</taxon>
        <taxon>Clostridiaceae</taxon>
        <taxon>Clostridium</taxon>
    </lineage>
</organism>
<comment type="caution">
    <text evidence="7">The sequence shown here is derived from an EMBL/GenBank/DDBJ whole genome shotgun (WGS) entry which is preliminary data.</text>
</comment>
<dbReference type="RefSeq" id="WP_343758523.1">
    <property type="nucleotide sequence ID" value="NZ_BAAACG010000003.1"/>
</dbReference>
<dbReference type="Gene3D" id="2.40.50.1070">
    <property type="match status" value="1"/>
</dbReference>
<keyword evidence="8" id="KW-1185">Reference proteome</keyword>
<feature type="active site" evidence="5">
    <location>
        <position position="416"/>
    </location>
</feature>
<evidence type="ECO:0000256" key="3">
    <source>
        <dbReference type="ARBA" id="ARBA00022691"/>
    </source>
</evidence>
<accession>A0ABN1JAD1</accession>
<feature type="domain" description="TRAM" evidence="6">
    <location>
        <begin position="6"/>
        <end position="64"/>
    </location>
</feature>
<feature type="binding site" evidence="4">
    <location>
        <position position="389"/>
    </location>
    <ligand>
        <name>S-adenosyl-L-methionine</name>
        <dbReference type="ChEBI" id="CHEBI:59789"/>
    </ligand>
</feature>
<protein>
    <submittedName>
        <fullName evidence="7">23S rRNA (Uracil(1939)-C(5))-methyltransferase RlmD</fullName>
    </submittedName>
</protein>
<evidence type="ECO:0000313" key="7">
    <source>
        <dbReference type="EMBL" id="GAA0733763.1"/>
    </source>
</evidence>
<dbReference type="CDD" id="cd02440">
    <property type="entry name" value="AdoMet_MTases"/>
    <property type="match status" value="1"/>
</dbReference>
<feature type="active site" description="Nucleophile" evidence="4">
    <location>
        <position position="416"/>
    </location>
</feature>
<evidence type="ECO:0000256" key="1">
    <source>
        <dbReference type="ARBA" id="ARBA00022603"/>
    </source>
</evidence>
<comment type="similarity">
    <text evidence="4">Belongs to the class I-like SAM-binding methyltransferase superfamily. RNA M5U methyltransferase family.</text>
</comment>
<dbReference type="InterPro" id="IPR030390">
    <property type="entry name" value="MeTrfase_TrmA_AS"/>
</dbReference>
<dbReference type="InterPro" id="IPR029063">
    <property type="entry name" value="SAM-dependent_MTases_sf"/>
</dbReference>
<dbReference type="InterPro" id="IPR030391">
    <property type="entry name" value="MeTrfase_TrmA_CS"/>
</dbReference>
<dbReference type="PANTHER" id="PTHR11061:SF30">
    <property type="entry name" value="TRNA (URACIL(54)-C(5))-METHYLTRANSFERASE"/>
    <property type="match status" value="1"/>
</dbReference>
<dbReference type="Proteomes" id="UP001501510">
    <property type="component" value="Unassembled WGS sequence"/>
</dbReference>
<dbReference type="NCBIfam" id="TIGR00479">
    <property type="entry name" value="rumA"/>
    <property type="match status" value="1"/>
</dbReference>
<name>A0ABN1JAD1_9CLOT</name>
<feature type="binding site" evidence="4">
    <location>
        <position position="320"/>
    </location>
    <ligand>
        <name>S-adenosyl-L-methionine</name>
        <dbReference type="ChEBI" id="CHEBI:59789"/>
    </ligand>
</feature>
<dbReference type="SUPFAM" id="SSF53335">
    <property type="entry name" value="S-adenosyl-L-methionine-dependent methyltransferases"/>
    <property type="match status" value="1"/>
</dbReference>
<evidence type="ECO:0000259" key="6">
    <source>
        <dbReference type="PROSITE" id="PS50926"/>
    </source>
</evidence>
<feature type="binding site" evidence="4">
    <location>
        <position position="291"/>
    </location>
    <ligand>
        <name>S-adenosyl-L-methionine</name>
        <dbReference type="ChEBI" id="CHEBI:59789"/>
    </ligand>
</feature>
<dbReference type="PROSITE" id="PS51687">
    <property type="entry name" value="SAM_MT_RNA_M5U"/>
    <property type="match status" value="1"/>
</dbReference>
<gene>
    <name evidence="7" type="primary">rlmD_1</name>
    <name evidence="7" type="ORF">GCM10008906_05040</name>
</gene>
<feature type="binding site" evidence="4">
    <location>
        <position position="341"/>
    </location>
    <ligand>
        <name>S-adenosyl-L-methionine</name>
        <dbReference type="ChEBI" id="CHEBI:59789"/>
    </ligand>
</feature>
<dbReference type="PANTHER" id="PTHR11061">
    <property type="entry name" value="RNA M5U METHYLTRANSFERASE"/>
    <property type="match status" value="1"/>
</dbReference>
<dbReference type="Gene3D" id="3.40.50.150">
    <property type="entry name" value="Vaccinia Virus protein VP39"/>
    <property type="match status" value="1"/>
</dbReference>
<evidence type="ECO:0000256" key="2">
    <source>
        <dbReference type="ARBA" id="ARBA00022679"/>
    </source>
</evidence>
<dbReference type="InterPro" id="IPR012340">
    <property type="entry name" value="NA-bd_OB-fold"/>
</dbReference>
<proteinExistence type="inferred from homology"/>